<comment type="caution">
    <text evidence="2">The sequence shown here is derived from an EMBL/GenBank/DDBJ whole genome shotgun (WGS) entry which is preliminary data.</text>
</comment>
<name>A0ABQ0AP55_9RHOB</name>
<gene>
    <name evidence="2" type="ORF">NBRC116598_30860</name>
</gene>
<dbReference type="InterPro" id="IPR029069">
    <property type="entry name" value="HotDog_dom_sf"/>
</dbReference>
<accession>A0ABQ0AP55</accession>
<keyword evidence="3" id="KW-1185">Reference proteome</keyword>
<evidence type="ECO:0000256" key="1">
    <source>
        <dbReference type="SAM" id="MobiDB-lite"/>
    </source>
</evidence>
<evidence type="ECO:0000313" key="2">
    <source>
        <dbReference type="EMBL" id="GAA6197642.1"/>
    </source>
</evidence>
<dbReference type="RefSeq" id="WP_353401328.1">
    <property type="nucleotide sequence ID" value="NZ_BAABWU010000013.1"/>
</dbReference>
<sequence>MTHLTDSASPSDGNILRSLDVMDPARSAALQVALGLQPSIVAGTELPPFFHQLYFWTPVPPEQLGRDGHPGLSTSGLIPDLGLPRRMWAGGRLQFERPLKAGIEAEKRSVVERSQTKMGRTGPLGFVTLRHDIHQQGQRCLREWHDLVYREDPSPEAPKPLPPRAREDEEEARQVRFDSTLLFRYSALTFNGHRIHYDLDYAREVEGYAGLVVHGPLLAQQLMLLAVELMGPLAEFSFRATAPLMHFEAATLCCNGQDLWVRAPDGRQCMQAQALPQAKV</sequence>
<dbReference type="Gene3D" id="3.10.129.10">
    <property type="entry name" value="Hotdog Thioesterase"/>
    <property type="match status" value="2"/>
</dbReference>
<dbReference type="Proteomes" id="UP001441944">
    <property type="component" value="Unassembled WGS sequence"/>
</dbReference>
<dbReference type="EMBL" id="BAABWU010000013">
    <property type="protein sequence ID" value="GAA6197642.1"/>
    <property type="molecule type" value="Genomic_DNA"/>
</dbReference>
<organism evidence="2 3">
    <name type="scientific">Pseudophaeobacter arcticus</name>
    <dbReference type="NCBI Taxonomy" id="385492"/>
    <lineage>
        <taxon>Bacteria</taxon>
        <taxon>Pseudomonadati</taxon>
        <taxon>Pseudomonadota</taxon>
        <taxon>Alphaproteobacteria</taxon>
        <taxon>Rhodobacterales</taxon>
        <taxon>Paracoccaceae</taxon>
        <taxon>Pseudophaeobacter</taxon>
    </lineage>
</organism>
<feature type="region of interest" description="Disordered" evidence="1">
    <location>
        <begin position="151"/>
        <end position="171"/>
    </location>
</feature>
<protein>
    <submittedName>
        <fullName evidence="2">MaoC family dehydratase N-terminal domain-containing protein</fullName>
    </submittedName>
</protein>
<dbReference type="PANTHER" id="PTHR28152">
    <property type="entry name" value="HYDROXYACYL-THIOESTER DEHYDRATASE TYPE 2, MITOCHONDRIAL"/>
    <property type="match status" value="1"/>
</dbReference>
<evidence type="ECO:0000313" key="3">
    <source>
        <dbReference type="Proteomes" id="UP001441944"/>
    </source>
</evidence>
<proteinExistence type="predicted"/>
<reference evidence="2 3" key="1">
    <citation type="submission" date="2024-04" db="EMBL/GenBank/DDBJ databases">
        <title>Draft genome sequence of Pseudophaeobacter arcticus NBRC 116598.</title>
        <authorList>
            <person name="Miyakawa T."/>
            <person name="Kusuya Y."/>
            <person name="Miura T."/>
        </authorList>
    </citation>
    <scope>NUCLEOTIDE SEQUENCE [LARGE SCALE GENOMIC DNA]</scope>
    <source>
        <strain evidence="2 3">SU-CL00105</strain>
    </source>
</reference>
<dbReference type="PANTHER" id="PTHR28152:SF1">
    <property type="entry name" value="HYDROXYACYL-THIOESTER DEHYDRATASE TYPE 2, MITOCHONDRIAL"/>
    <property type="match status" value="1"/>
</dbReference>
<dbReference type="InterPro" id="IPR052741">
    <property type="entry name" value="Mitochondrial_HTD2"/>
</dbReference>
<dbReference type="SUPFAM" id="SSF54637">
    <property type="entry name" value="Thioesterase/thiol ester dehydrase-isomerase"/>
    <property type="match status" value="1"/>
</dbReference>